<dbReference type="SUPFAM" id="SSF53850">
    <property type="entry name" value="Periplasmic binding protein-like II"/>
    <property type="match status" value="1"/>
</dbReference>
<keyword evidence="2" id="KW-1185">Reference proteome</keyword>
<gene>
    <name evidence="1" type="ORF">AMAG_14319</name>
</gene>
<dbReference type="EMBL" id="GG745362">
    <property type="protein sequence ID" value="KNE69780.1"/>
    <property type="molecule type" value="Genomic_DNA"/>
</dbReference>
<organism evidence="1 2">
    <name type="scientific">Allomyces macrogynus (strain ATCC 38327)</name>
    <name type="common">Allomyces javanicus var. macrogynus</name>
    <dbReference type="NCBI Taxonomy" id="578462"/>
    <lineage>
        <taxon>Eukaryota</taxon>
        <taxon>Fungi</taxon>
        <taxon>Fungi incertae sedis</taxon>
        <taxon>Blastocladiomycota</taxon>
        <taxon>Blastocladiomycetes</taxon>
        <taxon>Blastocladiales</taxon>
        <taxon>Blastocladiaceae</taxon>
        <taxon>Allomyces</taxon>
    </lineage>
</organism>
<evidence type="ECO:0000313" key="1">
    <source>
        <dbReference type="EMBL" id="KNE69780.1"/>
    </source>
</evidence>
<dbReference type="Proteomes" id="UP000054350">
    <property type="component" value="Unassembled WGS sequence"/>
</dbReference>
<dbReference type="AlphaFoldDB" id="A0A0L0T4W0"/>
<reference evidence="2" key="2">
    <citation type="submission" date="2009-11" db="EMBL/GenBank/DDBJ databases">
        <title>The Genome Sequence of Allomyces macrogynus strain ATCC 38327.</title>
        <authorList>
            <consortium name="The Broad Institute Genome Sequencing Platform"/>
            <person name="Russ C."/>
            <person name="Cuomo C."/>
            <person name="Shea T."/>
            <person name="Young S.K."/>
            <person name="Zeng Q."/>
            <person name="Koehrsen M."/>
            <person name="Haas B."/>
            <person name="Borodovsky M."/>
            <person name="Guigo R."/>
            <person name="Alvarado L."/>
            <person name="Berlin A."/>
            <person name="Borenstein D."/>
            <person name="Chen Z."/>
            <person name="Engels R."/>
            <person name="Freedman E."/>
            <person name="Gellesch M."/>
            <person name="Goldberg J."/>
            <person name="Griggs A."/>
            <person name="Gujja S."/>
            <person name="Heiman D."/>
            <person name="Hepburn T."/>
            <person name="Howarth C."/>
            <person name="Jen D."/>
            <person name="Larson L."/>
            <person name="Lewis B."/>
            <person name="Mehta T."/>
            <person name="Park D."/>
            <person name="Pearson M."/>
            <person name="Roberts A."/>
            <person name="Saif S."/>
            <person name="Shenoy N."/>
            <person name="Sisk P."/>
            <person name="Stolte C."/>
            <person name="Sykes S."/>
            <person name="Walk T."/>
            <person name="White J."/>
            <person name="Yandava C."/>
            <person name="Burger G."/>
            <person name="Gray M.W."/>
            <person name="Holland P.W.H."/>
            <person name="King N."/>
            <person name="Lang F.B.F."/>
            <person name="Roger A.J."/>
            <person name="Ruiz-Trillo I."/>
            <person name="Lander E."/>
            <person name="Nusbaum C."/>
        </authorList>
    </citation>
    <scope>NUCLEOTIDE SEQUENCE [LARGE SCALE GENOMIC DNA]</scope>
    <source>
        <strain evidence="2">ATCC 38327</strain>
    </source>
</reference>
<dbReference type="VEuPathDB" id="FungiDB:AMAG_14319"/>
<name>A0A0L0T4W0_ALLM3</name>
<dbReference type="OrthoDB" id="5562638at2759"/>
<sequence>MGVNVTVLEFGGSSGTYPRVASSQVHANLEVWPNSKTALYQQFIVQQGAVEDSGMIGYAAKISWYINTAIANAYPTLIFDSWRSYTMNSVLQYLPAYGTTTPARKADGSWLCDSATYSYCSNGMFIPPQCQANPSGCREVWHMEPGYSKGENEQRVVTLGLKLVIVYIGADFASTITRCANQNSYACLFYYWKPEIIPLTLSLWVVSLPEYNSTCYAGFSATRVGTSSNSLACNWATDLIMTILPTDLQTKAPHVSTFIKQFSLKDHDINFLLNDYATTGAACKWITSNRNYGTRGSRRRRPTTLFWRCRGQVAVAEVHAAYCSWRARR</sequence>
<protein>
    <submittedName>
        <fullName evidence="1">Uncharacterized protein</fullName>
    </submittedName>
</protein>
<accession>A0A0L0T4W0</accession>
<reference evidence="1 2" key="1">
    <citation type="submission" date="2009-11" db="EMBL/GenBank/DDBJ databases">
        <title>Annotation of Allomyces macrogynus ATCC 38327.</title>
        <authorList>
            <consortium name="The Broad Institute Genome Sequencing Platform"/>
            <person name="Russ C."/>
            <person name="Cuomo C."/>
            <person name="Burger G."/>
            <person name="Gray M.W."/>
            <person name="Holland P.W.H."/>
            <person name="King N."/>
            <person name="Lang F.B.F."/>
            <person name="Roger A.J."/>
            <person name="Ruiz-Trillo I."/>
            <person name="Young S.K."/>
            <person name="Zeng Q."/>
            <person name="Gargeya S."/>
            <person name="Fitzgerald M."/>
            <person name="Haas B."/>
            <person name="Abouelleil A."/>
            <person name="Alvarado L."/>
            <person name="Arachchi H.M."/>
            <person name="Berlin A."/>
            <person name="Chapman S.B."/>
            <person name="Gearin G."/>
            <person name="Goldberg J."/>
            <person name="Griggs A."/>
            <person name="Gujja S."/>
            <person name="Hansen M."/>
            <person name="Heiman D."/>
            <person name="Howarth C."/>
            <person name="Larimer J."/>
            <person name="Lui A."/>
            <person name="MacDonald P.J.P."/>
            <person name="McCowen C."/>
            <person name="Montmayeur A."/>
            <person name="Murphy C."/>
            <person name="Neiman D."/>
            <person name="Pearson M."/>
            <person name="Priest M."/>
            <person name="Roberts A."/>
            <person name="Saif S."/>
            <person name="Shea T."/>
            <person name="Sisk P."/>
            <person name="Stolte C."/>
            <person name="Sykes S."/>
            <person name="Wortman J."/>
            <person name="Nusbaum C."/>
            <person name="Birren B."/>
        </authorList>
    </citation>
    <scope>NUCLEOTIDE SEQUENCE [LARGE SCALE GENOMIC DNA]</scope>
    <source>
        <strain evidence="1 2">ATCC 38327</strain>
    </source>
</reference>
<evidence type="ECO:0000313" key="2">
    <source>
        <dbReference type="Proteomes" id="UP000054350"/>
    </source>
</evidence>
<proteinExistence type="predicted"/>